<gene>
    <name evidence="2" type="ORF">H1R20_g4137</name>
</gene>
<dbReference type="EMBL" id="JANBPK010000754">
    <property type="protein sequence ID" value="KAJ2932984.1"/>
    <property type="molecule type" value="Genomic_DNA"/>
</dbReference>
<feature type="compositionally biased region" description="Pro residues" evidence="1">
    <location>
        <begin position="169"/>
        <end position="184"/>
    </location>
</feature>
<dbReference type="Proteomes" id="UP001140091">
    <property type="component" value="Unassembled WGS sequence"/>
</dbReference>
<name>A0A9W8JHM6_9AGAR</name>
<feature type="region of interest" description="Disordered" evidence="1">
    <location>
        <begin position="1"/>
        <end position="24"/>
    </location>
</feature>
<feature type="compositionally biased region" description="Polar residues" evidence="1">
    <location>
        <begin position="100"/>
        <end position="117"/>
    </location>
</feature>
<evidence type="ECO:0000313" key="3">
    <source>
        <dbReference type="Proteomes" id="UP001140091"/>
    </source>
</evidence>
<keyword evidence="3" id="KW-1185">Reference proteome</keyword>
<dbReference type="OrthoDB" id="3208495at2759"/>
<evidence type="ECO:0000313" key="2">
    <source>
        <dbReference type="EMBL" id="KAJ2932984.1"/>
    </source>
</evidence>
<feature type="non-terminal residue" evidence="2">
    <location>
        <position position="1"/>
    </location>
</feature>
<dbReference type="AlphaFoldDB" id="A0A9W8JHM6"/>
<organism evidence="2 3">
    <name type="scientific">Candolleomyces eurysporus</name>
    <dbReference type="NCBI Taxonomy" id="2828524"/>
    <lineage>
        <taxon>Eukaryota</taxon>
        <taxon>Fungi</taxon>
        <taxon>Dikarya</taxon>
        <taxon>Basidiomycota</taxon>
        <taxon>Agaricomycotina</taxon>
        <taxon>Agaricomycetes</taxon>
        <taxon>Agaricomycetidae</taxon>
        <taxon>Agaricales</taxon>
        <taxon>Agaricineae</taxon>
        <taxon>Psathyrellaceae</taxon>
        <taxon>Candolleomyces</taxon>
    </lineage>
</organism>
<accession>A0A9W8JHM6</accession>
<sequence>MDLDGDDPIFNEATELPPPPVSEPNQCSGCYRTFTKSSSHLRHIKYCTQLIQRLSKGQEDWKRDLQDKVDAQKQVRAEVAAYFGEGDDLDFDRGPLEPQDGSSSALLVASNPQQPTEPTLPIPVEDDEAPEPEALGRGLRRKKPNNRYKDFLPSAPLSFHIDLGHHPNDPPPLSPINSPQPSPAPDASQGGDKPSSDFTPAERATSTIVKETDKNAFGVYKRYQTAERLPHDPDAYTALKDFWEEPAEALVNLLGQEDSGVGPAPLVVDGEPPNLFPYQNQSCFELGEWYWSDGNEKSKESFDKLVSIISSPGFSTEDVKSADWDGINRVLGSSEFENGNSGKHWHGDGTSWNTTPVTIRVPFNRGCKPPHKGPRPYTVEEFRYRPLVPLIVDKIKSSSSEEFFHHIPHELRWQAGPDKADVRVHCEMYQSEAFLQAYEEVQSLPAPDNCDLPRCVAGLMFASDETMLTSFGNAKLWPLYMFFANDSKYRRNKQSLKLGEQVAYFQKASNHPLLLSR</sequence>
<proteinExistence type="predicted"/>
<protein>
    <submittedName>
        <fullName evidence="2">Uncharacterized protein</fullName>
    </submittedName>
</protein>
<feature type="region of interest" description="Disordered" evidence="1">
    <location>
        <begin position="86"/>
        <end position="210"/>
    </location>
</feature>
<reference evidence="2" key="1">
    <citation type="submission" date="2022-06" db="EMBL/GenBank/DDBJ databases">
        <title>Genome Sequence of Candolleomyces eurysporus.</title>
        <authorList>
            <person name="Buettner E."/>
        </authorList>
    </citation>
    <scope>NUCLEOTIDE SEQUENCE</scope>
    <source>
        <strain evidence="2">VTCC 930004</strain>
    </source>
</reference>
<evidence type="ECO:0000256" key="1">
    <source>
        <dbReference type="SAM" id="MobiDB-lite"/>
    </source>
</evidence>
<comment type="caution">
    <text evidence="2">The sequence shown here is derived from an EMBL/GenBank/DDBJ whole genome shotgun (WGS) entry which is preliminary data.</text>
</comment>